<dbReference type="RefSeq" id="WP_153471743.1">
    <property type="nucleotide sequence ID" value="NZ_WBOF01000007.1"/>
</dbReference>
<evidence type="ECO:0000256" key="5">
    <source>
        <dbReference type="ARBA" id="ARBA00023163"/>
    </source>
</evidence>
<comment type="caution">
    <text evidence="7">The sequence shown here is derived from an EMBL/GenBank/DDBJ whole genome shotgun (WGS) entry which is preliminary data.</text>
</comment>
<proteinExistence type="inferred from homology"/>
<dbReference type="AlphaFoldDB" id="A0A6N7L239"/>
<evidence type="ECO:0000313" key="7">
    <source>
        <dbReference type="EMBL" id="MQS17912.1"/>
    </source>
</evidence>
<evidence type="ECO:0000313" key="8">
    <source>
        <dbReference type="Proteomes" id="UP000450000"/>
    </source>
</evidence>
<dbReference type="InterPro" id="IPR039425">
    <property type="entry name" value="RNA_pol_sigma-70-like"/>
</dbReference>
<keyword evidence="3" id="KW-0731">Sigma factor</keyword>
<dbReference type="GO" id="GO:0003677">
    <property type="term" value="F:DNA binding"/>
    <property type="evidence" value="ECO:0007669"/>
    <property type="project" value="UniProtKB-KW"/>
</dbReference>
<dbReference type="GO" id="GO:0006352">
    <property type="term" value="P:DNA-templated transcription initiation"/>
    <property type="evidence" value="ECO:0007669"/>
    <property type="project" value="InterPro"/>
</dbReference>
<keyword evidence="5" id="KW-0804">Transcription</keyword>
<feature type="domain" description="RNA polymerase sigma factor 70 region 4 type 2" evidence="6">
    <location>
        <begin position="126"/>
        <end position="176"/>
    </location>
</feature>
<sequence length="202" mass="22788">MNDDTFASSESGSAVHEPVDLSLDFEAYFLAKQRTFRRYAAEMIGDTSVGDEVAHEVFTYLAHNWAQALAAPDFEQHTWGILAGAVMYRVHWLQREKDLAARLRAARQKLKQMHETLSRIEGGAGLYTALAELPTRQCEAFVLHTSMGYTAEYSAEILGIHPRTVDYHHRRAIAALERLLTARHVLRRTAVVPGPRREGADR</sequence>
<protein>
    <recommendedName>
        <fullName evidence="6">RNA polymerase sigma factor 70 region 4 type 2 domain-containing protein</fullName>
    </recommendedName>
</protein>
<evidence type="ECO:0000256" key="3">
    <source>
        <dbReference type="ARBA" id="ARBA00023082"/>
    </source>
</evidence>
<keyword evidence="2" id="KW-0805">Transcription regulation</keyword>
<dbReference type="EMBL" id="WBOF01000007">
    <property type="protein sequence ID" value="MQS17912.1"/>
    <property type="molecule type" value="Genomic_DNA"/>
</dbReference>
<dbReference type="Pfam" id="PF08281">
    <property type="entry name" value="Sigma70_r4_2"/>
    <property type="match status" value="1"/>
</dbReference>
<dbReference type="GO" id="GO:0016987">
    <property type="term" value="F:sigma factor activity"/>
    <property type="evidence" value="ECO:0007669"/>
    <property type="project" value="UniProtKB-KW"/>
</dbReference>
<evidence type="ECO:0000256" key="2">
    <source>
        <dbReference type="ARBA" id="ARBA00023015"/>
    </source>
</evidence>
<gene>
    <name evidence="7" type="ORF">F7Q99_38425</name>
</gene>
<name>A0A6N7L239_9ACTN</name>
<organism evidence="7 8">
    <name type="scientific">Streptomyces kaniharaensis</name>
    <dbReference type="NCBI Taxonomy" id="212423"/>
    <lineage>
        <taxon>Bacteria</taxon>
        <taxon>Bacillati</taxon>
        <taxon>Actinomycetota</taxon>
        <taxon>Actinomycetes</taxon>
        <taxon>Kitasatosporales</taxon>
        <taxon>Streptomycetaceae</taxon>
        <taxon>Streptomyces</taxon>
    </lineage>
</organism>
<evidence type="ECO:0000256" key="1">
    <source>
        <dbReference type="ARBA" id="ARBA00010641"/>
    </source>
</evidence>
<keyword evidence="4" id="KW-0238">DNA-binding</keyword>
<dbReference type="InterPro" id="IPR013249">
    <property type="entry name" value="RNA_pol_sigma70_r4_t2"/>
</dbReference>
<dbReference type="Gene3D" id="1.10.10.10">
    <property type="entry name" value="Winged helix-like DNA-binding domain superfamily/Winged helix DNA-binding domain"/>
    <property type="match status" value="1"/>
</dbReference>
<reference evidence="7 8" key="1">
    <citation type="submission" date="2019-09" db="EMBL/GenBank/DDBJ databases">
        <title>Genome Sequences of Streptomyces kaniharaensis ATCC 21070.</title>
        <authorList>
            <person name="Zhu W."/>
            <person name="De Crecy-Lagard V."/>
            <person name="Richards N.G."/>
        </authorList>
    </citation>
    <scope>NUCLEOTIDE SEQUENCE [LARGE SCALE GENOMIC DNA]</scope>
    <source>
        <strain evidence="7 8">SF-557</strain>
    </source>
</reference>
<dbReference type="InterPro" id="IPR013324">
    <property type="entry name" value="RNA_pol_sigma_r3/r4-like"/>
</dbReference>
<comment type="similarity">
    <text evidence="1">Belongs to the sigma-70 factor family. ECF subfamily.</text>
</comment>
<dbReference type="Proteomes" id="UP000450000">
    <property type="component" value="Unassembled WGS sequence"/>
</dbReference>
<dbReference type="InterPro" id="IPR036388">
    <property type="entry name" value="WH-like_DNA-bd_sf"/>
</dbReference>
<dbReference type="PANTHER" id="PTHR43133">
    <property type="entry name" value="RNA POLYMERASE ECF-TYPE SIGMA FACTO"/>
    <property type="match status" value="1"/>
</dbReference>
<dbReference type="SUPFAM" id="SSF88659">
    <property type="entry name" value="Sigma3 and sigma4 domains of RNA polymerase sigma factors"/>
    <property type="match status" value="1"/>
</dbReference>
<evidence type="ECO:0000259" key="6">
    <source>
        <dbReference type="Pfam" id="PF08281"/>
    </source>
</evidence>
<keyword evidence="8" id="KW-1185">Reference proteome</keyword>
<evidence type="ECO:0000256" key="4">
    <source>
        <dbReference type="ARBA" id="ARBA00023125"/>
    </source>
</evidence>
<dbReference type="PANTHER" id="PTHR43133:SF8">
    <property type="entry name" value="RNA POLYMERASE SIGMA FACTOR HI_1459-RELATED"/>
    <property type="match status" value="1"/>
</dbReference>
<accession>A0A6N7L239</accession>
<dbReference type="OrthoDB" id="4350410at2"/>